<reference evidence="2" key="1">
    <citation type="submission" date="2024-05" db="EMBL/GenBank/DDBJ databases">
        <title>The Natural Products Discovery Center: Release of the First 8490 Sequenced Strains for Exploring Actinobacteria Biosynthetic Diversity.</title>
        <authorList>
            <person name="Kalkreuter E."/>
            <person name="Kautsar S.A."/>
            <person name="Yang D."/>
            <person name="Bader C.D."/>
            <person name="Teijaro C.N."/>
            <person name="Fluegel L."/>
            <person name="Davis C.M."/>
            <person name="Simpson J.R."/>
            <person name="Lauterbach L."/>
            <person name="Steele A.D."/>
            <person name="Gui C."/>
            <person name="Meng S."/>
            <person name="Li G."/>
            <person name="Viehrig K."/>
            <person name="Ye F."/>
            <person name="Su P."/>
            <person name="Kiefer A.F."/>
            <person name="Nichols A."/>
            <person name="Cepeda A.J."/>
            <person name="Yan W."/>
            <person name="Fan B."/>
            <person name="Jiang Y."/>
            <person name="Adhikari A."/>
            <person name="Zheng C.-J."/>
            <person name="Schuster L."/>
            <person name="Cowan T.M."/>
            <person name="Smanski M.J."/>
            <person name="Chevrette M.G."/>
            <person name="de Carvalho L.P.S."/>
            <person name="Shen B."/>
        </authorList>
    </citation>
    <scope>NUCLEOTIDE SEQUENCE</scope>
    <source>
        <strain evidence="2">NPDC080035</strain>
    </source>
</reference>
<evidence type="ECO:0000256" key="1">
    <source>
        <dbReference type="SAM" id="MobiDB-lite"/>
    </source>
</evidence>
<proteinExistence type="predicted"/>
<dbReference type="RefSeq" id="WP_348788424.1">
    <property type="nucleotide sequence ID" value="NZ_CP157390.1"/>
</dbReference>
<organism evidence="2">
    <name type="scientific">Leifsonia sp. NPDC080035</name>
    <dbReference type="NCBI Taxonomy" id="3143936"/>
    <lineage>
        <taxon>Bacteria</taxon>
        <taxon>Bacillati</taxon>
        <taxon>Actinomycetota</taxon>
        <taxon>Actinomycetes</taxon>
        <taxon>Micrococcales</taxon>
        <taxon>Microbacteriaceae</taxon>
        <taxon>Leifsonia</taxon>
    </lineage>
</organism>
<accession>A0AAU7GCT4</accession>
<evidence type="ECO:0000313" key="2">
    <source>
        <dbReference type="EMBL" id="XBM48474.1"/>
    </source>
</evidence>
<dbReference type="AlphaFoldDB" id="A0AAU7GCT4"/>
<feature type="compositionally biased region" description="Acidic residues" evidence="1">
    <location>
        <begin position="37"/>
        <end position="71"/>
    </location>
</feature>
<gene>
    <name evidence="2" type="ORF">AAME72_01130</name>
</gene>
<sequence>MTASGDGSVEYPDEAGYPDGEGTLDEGTGAYHGGDANSDDDGGERDAEGADGVEVEVEEPQGIDQLDEFDAPDARDE</sequence>
<feature type="region of interest" description="Disordered" evidence="1">
    <location>
        <begin position="1"/>
        <end position="77"/>
    </location>
</feature>
<name>A0AAU7GCT4_9MICO</name>
<dbReference type="EMBL" id="CP157390">
    <property type="protein sequence ID" value="XBM48474.1"/>
    <property type="molecule type" value="Genomic_DNA"/>
</dbReference>
<protein>
    <submittedName>
        <fullName evidence="2">Uncharacterized protein</fullName>
    </submittedName>
</protein>